<sequence>MQKIAKVIAPAIISLLLLSGCGTILKQAIDGGTDSVKGQFDKIVKDQNITAINRVTVNAAGVSVTYLKDGSYTTARLGNGDDTIKEDEEHESFINSASPDKFDVEQLNKKLDQMSDCEEAKRVAAAEATPTGELIQHVQCSTGFLSGVTKTFDTAGNPLPEFDNWNSIDAISAVVDEAKKYGGNEITKLRLTNQSDVEKVTFANAQVSFKTEQCTNGETCEATLIRAANLKDPDAAIMMKVSTSSESLPDQVIDLSSITAKDIVNTIAKTPRTGNIPPNSDLSTILQIELAYSYVAKQPALDVIFSDNSRLSDAVIIKEGQNAPSTSSAPARR</sequence>
<dbReference type="PROSITE" id="PS51257">
    <property type="entry name" value="PROKAR_LIPOPROTEIN"/>
    <property type="match status" value="1"/>
</dbReference>
<keyword evidence="2" id="KW-1185">Reference proteome</keyword>
<dbReference type="AlphaFoldDB" id="L1MGZ9"/>
<dbReference type="RefSeq" id="WP_006063286.1">
    <property type="nucleotide sequence ID" value="NZ_KB290831.1"/>
</dbReference>
<protein>
    <recommendedName>
        <fullName evidence="3">Lipoprotein</fullName>
    </recommendedName>
</protein>
<evidence type="ECO:0008006" key="3">
    <source>
        <dbReference type="Google" id="ProtNLM"/>
    </source>
</evidence>
<gene>
    <name evidence="1" type="ORF">HMPREF9997_01048</name>
</gene>
<dbReference type="PATRIC" id="fig|1035195.3.peg.933"/>
<accession>L1MGZ9</accession>
<dbReference type="EMBL" id="AMEM01000017">
    <property type="protein sequence ID" value="EKX90553.1"/>
    <property type="molecule type" value="Genomic_DNA"/>
</dbReference>
<reference evidence="1 2" key="1">
    <citation type="submission" date="2012-05" db="EMBL/GenBank/DDBJ databases">
        <authorList>
            <person name="Weinstock G."/>
            <person name="Sodergren E."/>
            <person name="Lobos E.A."/>
            <person name="Fulton L."/>
            <person name="Fulton R."/>
            <person name="Courtney L."/>
            <person name="Fronick C."/>
            <person name="O'Laughlin M."/>
            <person name="Godfrey J."/>
            <person name="Wilson R.M."/>
            <person name="Miner T."/>
            <person name="Farmer C."/>
            <person name="Delehaunty K."/>
            <person name="Cordes M."/>
            <person name="Minx P."/>
            <person name="Tomlinson C."/>
            <person name="Chen J."/>
            <person name="Wollam A."/>
            <person name="Pepin K.H."/>
            <person name="Bhonagiri V."/>
            <person name="Zhang X."/>
            <person name="Suruliraj S."/>
            <person name="Warren W."/>
            <person name="Mitreva M."/>
            <person name="Mardis E.R."/>
            <person name="Wilson R.K."/>
        </authorList>
    </citation>
    <scope>NUCLEOTIDE SEQUENCE [LARGE SCALE GENOMIC DNA]</scope>
    <source>
        <strain evidence="1 2">F0235</strain>
    </source>
</reference>
<evidence type="ECO:0000313" key="1">
    <source>
        <dbReference type="EMBL" id="EKX90553.1"/>
    </source>
</evidence>
<proteinExistence type="predicted"/>
<evidence type="ECO:0000313" key="2">
    <source>
        <dbReference type="Proteomes" id="UP000010445"/>
    </source>
</evidence>
<comment type="caution">
    <text evidence="1">The sequence shown here is derived from an EMBL/GenBank/DDBJ whole genome shotgun (WGS) entry which is preliminary data.</text>
</comment>
<dbReference type="HOGENOM" id="CLU_833454_0_0_11"/>
<name>L1MGZ9_9CORY</name>
<organism evidence="1 2">
    <name type="scientific">Corynebacterium durum F0235</name>
    <dbReference type="NCBI Taxonomy" id="1035195"/>
    <lineage>
        <taxon>Bacteria</taxon>
        <taxon>Bacillati</taxon>
        <taxon>Actinomycetota</taxon>
        <taxon>Actinomycetes</taxon>
        <taxon>Mycobacteriales</taxon>
        <taxon>Corynebacteriaceae</taxon>
        <taxon>Corynebacterium</taxon>
    </lineage>
</organism>
<dbReference type="Proteomes" id="UP000010445">
    <property type="component" value="Unassembled WGS sequence"/>
</dbReference>